<dbReference type="PANTHER" id="PTHR24148">
    <property type="entry name" value="ANKYRIN REPEAT DOMAIN-CONTAINING PROTEIN 39 HOMOLOG-RELATED"/>
    <property type="match status" value="1"/>
</dbReference>
<proteinExistence type="predicted"/>
<evidence type="ECO:0000313" key="3">
    <source>
        <dbReference type="Proteomes" id="UP000288168"/>
    </source>
</evidence>
<dbReference type="InterPro" id="IPR052895">
    <property type="entry name" value="HetReg/Transcr_Mod"/>
</dbReference>
<accession>A0A428PUQ7</accession>
<name>A0A428PUQ7_9HYPO</name>
<dbReference type="EMBL" id="NKCI01000088">
    <property type="protein sequence ID" value="RSL56753.1"/>
    <property type="molecule type" value="Genomic_DNA"/>
</dbReference>
<dbReference type="PANTHER" id="PTHR24148:SF73">
    <property type="entry name" value="HET DOMAIN PROTEIN (AFU_ORTHOLOGUE AFUA_8G01020)"/>
    <property type="match status" value="1"/>
</dbReference>
<protein>
    <recommendedName>
        <fullName evidence="1">Heterokaryon incompatibility domain-containing protein</fullName>
    </recommendedName>
</protein>
<keyword evidence="3" id="KW-1185">Reference proteome</keyword>
<dbReference type="OrthoDB" id="5386682at2759"/>
<evidence type="ECO:0000259" key="1">
    <source>
        <dbReference type="Pfam" id="PF06985"/>
    </source>
</evidence>
<dbReference type="Pfam" id="PF06985">
    <property type="entry name" value="HET"/>
    <property type="match status" value="1"/>
</dbReference>
<comment type="caution">
    <text evidence="2">The sequence shown here is derived from an EMBL/GenBank/DDBJ whole genome shotgun (WGS) entry which is preliminary data.</text>
</comment>
<evidence type="ECO:0000313" key="2">
    <source>
        <dbReference type="EMBL" id="RSL56753.1"/>
    </source>
</evidence>
<dbReference type="Proteomes" id="UP000288168">
    <property type="component" value="Unassembled WGS sequence"/>
</dbReference>
<sequence length="679" mass="76292">MAESSNSKESPPDIYKPLDKSTREIRLFEILPSKDTNATIEIRLFRRRLEDVLGQFIPFSYVWGDPTDTKPIMVNGISTPSTRNLADFLKQTRTLLPDILIKGSWDKPAIFWADAICINQQDTEERNHQVQLLKSIYSSAPLALAWLGHYRDAHLAVSLAESLGPPCSHKSKSISPKVDCNSWMYAYPHLWDVSEDRNAYWEAFQALAQSPYWTRTWTFQEMVLPINALLMCGSSLVEWQSFQAVREFLMALLATVTSCELPARGHHRTLLSAIGSFMGGSAGPINGICNVRLVIAATSDYPDLTLVPLQAKHQATDPRDKVYGLLGVMKTRLEADYTKDTAQVYSEFVSAWIDEVKDLNFLIYSHHYDRIARHGQNPLPSWAPDWEAISREENNTEDYPNRAHFMVRFLNLFEGSEQLPLGNAHVRDGLSTLAAPGVVVGKVEEVYPPWSSDMSDAYFAIDVFQLAVKCRSCSGPPLGPGLHVLQVLFRTIIPHDKLRNMLQNEEISHQGSLALYFLVGLLAWVVDSEGPDWHRVAEIFLPPLGIPLGPDFSRAWKEEIFEGYSPESNMPDWEDAAAAMEWAWENAREDVEVLRNRTRDRLEPPLKVVTNNGYLGVAAAAQAGDLVVVLAGCRVPVLLRRSGSYCEHVGSCFVVGLMEGEAKQMVDRGEAKIETFEIR</sequence>
<reference evidence="2 3" key="1">
    <citation type="submission" date="2017-06" db="EMBL/GenBank/DDBJ databases">
        <title>Comparative genomic analysis of Ambrosia Fusariam Clade fungi.</title>
        <authorList>
            <person name="Stajich J.E."/>
            <person name="Carrillo J."/>
            <person name="Kijimoto T."/>
            <person name="Eskalen A."/>
            <person name="O'Donnell K."/>
            <person name="Kasson M."/>
        </authorList>
    </citation>
    <scope>NUCLEOTIDE SEQUENCE [LARGE SCALE GENOMIC DNA]</scope>
    <source>
        <strain evidence="2 3">NRRL62584</strain>
    </source>
</reference>
<feature type="domain" description="Heterokaryon incompatibility" evidence="1">
    <location>
        <begin position="59"/>
        <end position="221"/>
    </location>
</feature>
<dbReference type="AlphaFoldDB" id="A0A428PUQ7"/>
<dbReference type="InterPro" id="IPR010730">
    <property type="entry name" value="HET"/>
</dbReference>
<dbReference type="Pfam" id="PF26639">
    <property type="entry name" value="Het-6_barrel"/>
    <property type="match status" value="1"/>
</dbReference>
<organism evidence="2 3">
    <name type="scientific">Fusarium duplospermum</name>
    <dbReference type="NCBI Taxonomy" id="1325734"/>
    <lineage>
        <taxon>Eukaryota</taxon>
        <taxon>Fungi</taxon>
        <taxon>Dikarya</taxon>
        <taxon>Ascomycota</taxon>
        <taxon>Pezizomycotina</taxon>
        <taxon>Sordariomycetes</taxon>
        <taxon>Hypocreomycetidae</taxon>
        <taxon>Hypocreales</taxon>
        <taxon>Nectriaceae</taxon>
        <taxon>Fusarium</taxon>
        <taxon>Fusarium solani species complex</taxon>
    </lineage>
</organism>
<gene>
    <name evidence="2" type="ORF">CEP54_008667</name>
</gene>